<dbReference type="EMBL" id="JABRWJ010000023">
    <property type="protein sequence ID" value="NRF72330.1"/>
    <property type="molecule type" value="Genomic_DNA"/>
</dbReference>
<evidence type="ECO:0000256" key="1">
    <source>
        <dbReference type="ARBA" id="ARBA00006987"/>
    </source>
</evidence>
<keyword evidence="2" id="KW-0732">Signal</keyword>
<accession>A0ABX2EUB9</accession>
<dbReference type="PANTHER" id="PTHR42928:SF5">
    <property type="entry name" value="BLR1237 PROTEIN"/>
    <property type="match status" value="1"/>
</dbReference>
<dbReference type="PROSITE" id="PS51318">
    <property type="entry name" value="TAT"/>
    <property type="match status" value="1"/>
</dbReference>
<keyword evidence="4" id="KW-1185">Reference proteome</keyword>
<name>A0ABX2EUB9_9BURK</name>
<reference evidence="3 4" key="1">
    <citation type="submission" date="2020-05" db="EMBL/GenBank/DDBJ databases">
        <title>Aquincola sp. isolate from soil.</title>
        <authorList>
            <person name="Han J."/>
            <person name="Kim D.-U."/>
        </authorList>
    </citation>
    <scope>NUCLEOTIDE SEQUENCE [LARGE SCALE GENOMIC DNA]</scope>
    <source>
        <strain evidence="3 4">S2</strain>
    </source>
</reference>
<evidence type="ECO:0000256" key="2">
    <source>
        <dbReference type="SAM" id="SignalP"/>
    </source>
</evidence>
<dbReference type="RefSeq" id="WP_173135360.1">
    <property type="nucleotide sequence ID" value="NZ_JABRWJ010000023.1"/>
</dbReference>
<dbReference type="SUPFAM" id="SSF53850">
    <property type="entry name" value="Periplasmic binding protein-like II"/>
    <property type="match status" value="1"/>
</dbReference>
<dbReference type="Proteomes" id="UP000737171">
    <property type="component" value="Unassembled WGS sequence"/>
</dbReference>
<proteinExistence type="inferred from homology"/>
<protein>
    <submittedName>
        <fullName evidence="3">Tripartite tricarboxylate transporter substrate binding protein</fullName>
    </submittedName>
</protein>
<dbReference type="Pfam" id="PF03401">
    <property type="entry name" value="TctC"/>
    <property type="match status" value="1"/>
</dbReference>
<organism evidence="3 4">
    <name type="scientific">Pseudaquabacterium terrae</name>
    <dbReference type="NCBI Taxonomy" id="2732868"/>
    <lineage>
        <taxon>Bacteria</taxon>
        <taxon>Pseudomonadati</taxon>
        <taxon>Pseudomonadota</taxon>
        <taxon>Betaproteobacteria</taxon>
        <taxon>Burkholderiales</taxon>
        <taxon>Sphaerotilaceae</taxon>
        <taxon>Pseudaquabacterium</taxon>
    </lineage>
</organism>
<dbReference type="InterPro" id="IPR005064">
    <property type="entry name" value="BUG"/>
</dbReference>
<dbReference type="Gene3D" id="3.40.190.150">
    <property type="entry name" value="Bordetella uptake gene, domain 1"/>
    <property type="match status" value="1"/>
</dbReference>
<dbReference type="Gene3D" id="3.40.190.10">
    <property type="entry name" value="Periplasmic binding protein-like II"/>
    <property type="match status" value="1"/>
</dbReference>
<gene>
    <name evidence="3" type="ORF">HLB44_35670</name>
</gene>
<sequence length="338" mass="34781">MTPQRRRVLSLLAAGPAAIALPGWAQTAAPRTEAAAKPLAWPTQPLKVLVGFPAGSTPDLAARAISEALAKNLGQPVVVENRPGASGNIAADLVAKARDDHTIGVLINGNLTVARLLNPKLPFDPAKDFAPLSLIGTAPLLLTVTGSAPGTRPAELLHWVRGLEGKANYGTPGNGTVGHLGMELIKSKTGITAVHVPYPGNPQVINAMLSGQVQLALLPPGLALPHVRSGKLKAIGLTSPGRSALVTDQPTLRDADVTGADLEIWTAAAAPATMPKAVVARLSAALVDAIRAPESRQKLLNVGWQAVGTAPEGLANRMKADTAQLGGIIMMRGIKADS</sequence>
<comment type="caution">
    <text evidence="3">The sequence shown here is derived from an EMBL/GenBank/DDBJ whole genome shotgun (WGS) entry which is preliminary data.</text>
</comment>
<dbReference type="InterPro" id="IPR006311">
    <property type="entry name" value="TAT_signal"/>
</dbReference>
<dbReference type="PANTHER" id="PTHR42928">
    <property type="entry name" value="TRICARBOXYLATE-BINDING PROTEIN"/>
    <property type="match status" value="1"/>
</dbReference>
<evidence type="ECO:0000313" key="3">
    <source>
        <dbReference type="EMBL" id="NRF72330.1"/>
    </source>
</evidence>
<comment type="similarity">
    <text evidence="1">Belongs to the UPF0065 (bug) family.</text>
</comment>
<dbReference type="PIRSF" id="PIRSF017082">
    <property type="entry name" value="YflP"/>
    <property type="match status" value="1"/>
</dbReference>
<evidence type="ECO:0000313" key="4">
    <source>
        <dbReference type="Proteomes" id="UP000737171"/>
    </source>
</evidence>
<feature type="signal peptide" evidence="2">
    <location>
        <begin position="1"/>
        <end position="25"/>
    </location>
</feature>
<dbReference type="InterPro" id="IPR042100">
    <property type="entry name" value="Bug_dom1"/>
</dbReference>
<feature type="chain" id="PRO_5047072567" evidence="2">
    <location>
        <begin position="26"/>
        <end position="338"/>
    </location>
</feature>